<accession>A0AAW7M1T7</accession>
<dbReference type="PANTHER" id="PTHR34390">
    <property type="entry name" value="UPF0442 PROTEIN YJJB-RELATED"/>
    <property type="match status" value="1"/>
</dbReference>
<evidence type="ECO:0000313" key="10">
    <source>
        <dbReference type="EMBL" id="MDN4482132.1"/>
    </source>
</evidence>
<evidence type="ECO:0000313" key="12">
    <source>
        <dbReference type="Proteomes" id="UP001172737"/>
    </source>
</evidence>
<dbReference type="Proteomes" id="UP001172737">
    <property type="component" value="Unassembled WGS sequence"/>
</dbReference>
<reference evidence="11" key="1">
    <citation type="submission" date="2023-06" db="EMBL/GenBank/DDBJ databases">
        <title>Sysu t00039.</title>
        <authorList>
            <person name="Gao L."/>
            <person name="Fang B.-Z."/>
            <person name="Li W.-J."/>
        </authorList>
    </citation>
    <scope>NUCLEOTIDE SEQUENCE</scope>
    <source>
        <strain evidence="11">SYSU T00039</strain>
    </source>
</reference>
<evidence type="ECO:0000256" key="5">
    <source>
        <dbReference type="ARBA" id="ARBA00023136"/>
    </source>
</evidence>
<feature type="transmembrane region" description="Helical" evidence="7">
    <location>
        <begin position="335"/>
        <end position="355"/>
    </location>
</feature>
<evidence type="ECO:0000256" key="1">
    <source>
        <dbReference type="ARBA" id="ARBA00004651"/>
    </source>
</evidence>
<dbReference type="RefSeq" id="WP_301144373.1">
    <property type="nucleotide sequence ID" value="NZ_JAUHPX010000001.1"/>
</dbReference>
<feature type="transmembrane region" description="Helical" evidence="7">
    <location>
        <begin position="283"/>
        <end position="305"/>
    </location>
</feature>
<evidence type="ECO:0000313" key="13">
    <source>
        <dbReference type="Proteomes" id="UP001172756"/>
    </source>
</evidence>
<sequence length="428" mass="45186">MAEAYIQAGDHEDALEPVGLIRQSGAILRVGRMMLAAGTASYRVKQAMQAVAHALGVDHHAAHVTLTEITATTHRGPIFRTEVTEIRSLGVNADRIAMLDRFRRDVPERTSVAEVSAALDRIEKAPARHHPVMNAIYAGGACAGFAVLNNARPLEVIAVLIAASLGQFVRRAFHHRGFNPFGTTMLAAAIACGAYLGSVAVYALFGAATDVHASGYIACVLFLLPGFPLITGALDLAKLDFSAGISRIVFGSMMTLGAALSVWALTLLGGLDTSVREPMEMTAATHVVVTALASLIGVLGFALMFNSPWRMALFAAAIGMVANTIRKAMIEDGMMIQMATVIACVIVGVLAALAADLARSPIITLQVPAVLVMIPGVLAFQSVVSLNEGRYSDTIGAILEVLLVVLSIMVGLVIGKLLTDRHWSFEGH</sequence>
<comment type="caution">
    <text evidence="11">The sequence shown here is derived from an EMBL/GenBank/DDBJ whole genome shotgun (WGS) entry which is preliminary data.</text>
</comment>
<comment type="subcellular location">
    <subcellularLocation>
        <location evidence="1">Cell membrane</location>
        <topology evidence="1">Multi-pass membrane protein</topology>
    </subcellularLocation>
</comment>
<dbReference type="EMBL" id="JAUHQB010000001">
    <property type="protein sequence ID" value="MDN4482132.1"/>
    <property type="molecule type" value="Genomic_DNA"/>
</dbReference>
<name>A0AAW7M1T7_9MICO</name>
<evidence type="ECO:0000256" key="2">
    <source>
        <dbReference type="ARBA" id="ARBA00022475"/>
    </source>
</evidence>
<keyword evidence="2" id="KW-1003">Cell membrane</keyword>
<evidence type="ECO:0000259" key="9">
    <source>
        <dbReference type="Pfam" id="PF12821"/>
    </source>
</evidence>
<keyword evidence="12" id="KW-1185">Reference proteome</keyword>
<evidence type="ECO:0000259" key="8">
    <source>
        <dbReference type="Pfam" id="PF06738"/>
    </source>
</evidence>
<dbReference type="InterPro" id="IPR010619">
    <property type="entry name" value="ThrE-like_N"/>
</dbReference>
<dbReference type="Proteomes" id="UP001172756">
    <property type="component" value="Unassembled WGS sequence"/>
</dbReference>
<evidence type="ECO:0000256" key="7">
    <source>
        <dbReference type="SAM" id="Phobius"/>
    </source>
</evidence>
<dbReference type="PANTHER" id="PTHR34390:SF2">
    <property type="entry name" value="SUCCINATE TRANSPORTER SUBUNIT YJJP-RELATED"/>
    <property type="match status" value="1"/>
</dbReference>
<keyword evidence="5 7" id="KW-0472">Membrane</keyword>
<evidence type="ECO:0000313" key="11">
    <source>
        <dbReference type="EMBL" id="MDN4486790.1"/>
    </source>
</evidence>
<organism evidence="11 12">
    <name type="scientific">Demequina lignilytica</name>
    <dbReference type="NCBI Taxonomy" id="3051663"/>
    <lineage>
        <taxon>Bacteria</taxon>
        <taxon>Bacillati</taxon>
        <taxon>Actinomycetota</taxon>
        <taxon>Actinomycetes</taxon>
        <taxon>Micrococcales</taxon>
        <taxon>Demequinaceae</taxon>
        <taxon>Demequina</taxon>
    </lineage>
</organism>
<feature type="transmembrane region" description="Helical" evidence="7">
    <location>
        <begin position="185"/>
        <end position="207"/>
    </location>
</feature>
<protein>
    <submittedName>
        <fullName evidence="11">Threonine/serine exporter family protein</fullName>
    </submittedName>
</protein>
<reference evidence="10 13" key="2">
    <citation type="submission" date="2023-06" db="EMBL/GenBank/DDBJ databases">
        <title>SYSU T0a273.</title>
        <authorList>
            <person name="Gao L."/>
            <person name="Fang B.-Z."/>
            <person name="Li W.-J."/>
        </authorList>
    </citation>
    <scope>NUCLEOTIDE SEQUENCE [LARGE SCALE GENOMIC DNA]</scope>
    <source>
        <strain evidence="10 13">SYSU T0a273</strain>
    </source>
</reference>
<dbReference type="AlphaFoldDB" id="A0AAW7M1T7"/>
<feature type="domain" description="Threonine/serine exporter-like N-terminal" evidence="8">
    <location>
        <begin position="27"/>
        <end position="265"/>
    </location>
</feature>
<dbReference type="GO" id="GO:0005886">
    <property type="term" value="C:plasma membrane"/>
    <property type="evidence" value="ECO:0007669"/>
    <property type="project" value="UniProtKB-SubCell"/>
</dbReference>
<evidence type="ECO:0000256" key="4">
    <source>
        <dbReference type="ARBA" id="ARBA00022989"/>
    </source>
</evidence>
<keyword evidence="3 7" id="KW-0812">Transmembrane</keyword>
<evidence type="ECO:0000256" key="3">
    <source>
        <dbReference type="ARBA" id="ARBA00022692"/>
    </source>
</evidence>
<dbReference type="Pfam" id="PF12821">
    <property type="entry name" value="ThrE_2"/>
    <property type="match status" value="1"/>
</dbReference>
<feature type="transmembrane region" description="Helical" evidence="7">
    <location>
        <begin position="213"/>
        <end position="236"/>
    </location>
</feature>
<feature type="domain" description="Threonine/Serine exporter ThrE" evidence="9">
    <location>
        <begin position="291"/>
        <end position="416"/>
    </location>
</feature>
<dbReference type="GO" id="GO:0022857">
    <property type="term" value="F:transmembrane transporter activity"/>
    <property type="evidence" value="ECO:0007669"/>
    <property type="project" value="InterPro"/>
</dbReference>
<dbReference type="GO" id="GO:0015744">
    <property type="term" value="P:succinate transport"/>
    <property type="evidence" value="ECO:0007669"/>
    <property type="project" value="TreeGrafter"/>
</dbReference>
<feature type="transmembrane region" description="Helical" evidence="7">
    <location>
        <begin position="395"/>
        <end position="418"/>
    </location>
</feature>
<evidence type="ECO:0000256" key="6">
    <source>
        <dbReference type="ARBA" id="ARBA00034125"/>
    </source>
</evidence>
<feature type="transmembrane region" description="Helical" evidence="7">
    <location>
        <begin position="362"/>
        <end position="383"/>
    </location>
</feature>
<keyword evidence="4 7" id="KW-1133">Transmembrane helix</keyword>
<feature type="transmembrane region" description="Helical" evidence="7">
    <location>
        <begin position="248"/>
        <end position="271"/>
    </location>
</feature>
<dbReference type="EMBL" id="JAUHPX010000001">
    <property type="protein sequence ID" value="MDN4486790.1"/>
    <property type="molecule type" value="Genomic_DNA"/>
</dbReference>
<gene>
    <name evidence="10" type="ORF">QQ002_01105</name>
    <name evidence="11" type="ORF">QQX10_01280</name>
</gene>
<dbReference type="InterPro" id="IPR050539">
    <property type="entry name" value="ThrE_Dicarb/AminoAcid_Exp"/>
</dbReference>
<dbReference type="InterPro" id="IPR024528">
    <property type="entry name" value="ThrE_2"/>
</dbReference>
<comment type="similarity">
    <text evidence="6">Belongs to the ThrE exporter (TC 2.A.79) family.</text>
</comment>
<dbReference type="Pfam" id="PF06738">
    <property type="entry name" value="ThrE"/>
    <property type="match status" value="1"/>
</dbReference>
<proteinExistence type="inferred from homology"/>